<feature type="chain" id="PRO_5046964165" description="YtkA-like domain-containing protein" evidence="1">
    <location>
        <begin position="23"/>
        <end position="301"/>
    </location>
</feature>
<feature type="signal peptide" evidence="1">
    <location>
        <begin position="1"/>
        <end position="22"/>
    </location>
</feature>
<dbReference type="Proteomes" id="UP000838308">
    <property type="component" value="Unassembled WGS sequence"/>
</dbReference>
<accession>A0ABM9EPE8</accession>
<dbReference type="PROSITE" id="PS51257">
    <property type="entry name" value="PROKAR_LIPOPROTEIN"/>
    <property type="match status" value="1"/>
</dbReference>
<sequence>MKKRVMLALLLLIALITGCSSGPDYKIEVTKELYYQKDTASAFEFKVTENKKAVKGLDVSVELSMTNMDHGTYNVKLVEGKNGTYSGKVKLPMTGKYEAAFTLAKEDGKKAEKVVDINVVTPKGVAKMNGEWITKEDLAFYQLINQLQLEINRETAKKKYSGKQLEEELAYLDSQEKISDDKNQLLTQIIRLRSMAMLADEKGHQATAAEVDQAIMKVRDQYNQFESAKRLITEYGADQFWATEKQQYKMIVLSRKVQQDLVDQVKKENPKAGDQEIYYQAQQKYEELLVSQVNSLKIEIL</sequence>
<name>A0ABM9EPE8_9BACI</name>
<dbReference type="Pfam" id="PF13115">
    <property type="entry name" value="YtkA"/>
    <property type="match status" value="1"/>
</dbReference>
<evidence type="ECO:0000259" key="2">
    <source>
        <dbReference type="Pfam" id="PF13115"/>
    </source>
</evidence>
<protein>
    <recommendedName>
        <fullName evidence="2">YtkA-like domain-containing protein</fullName>
    </recommendedName>
</protein>
<keyword evidence="4" id="KW-1185">Reference proteome</keyword>
<dbReference type="EMBL" id="CALBWS010000004">
    <property type="protein sequence ID" value="CAH2714019.1"/>
    <property type="molecule type" value="Genomic_DNA"/>
</dbReference>
<proteinExistence type="predicted"/>
<dbReference type="RefSeq" id="WP_248734350.1">
    <property type="nucleotide sequence ID" value="NZ_CALBWS010000004.1"/>
</dbReference>
<organism evidence="3 4">
    <name type="scientific">Neobacillus rhizosphaerae</name>
    <dbReference type="NCBI Taxonomy" id="2880965"/>
    <lineage>
        <taxon>Bacteria</taxon>
        <taxon>Bacillati</taxon>
        <taxon>Bacillota</taxon>
        <taxon>Bacilli</taxon>
        <taxon>Bacillales</taxon>
        <taxon>Bacillaceae</taxon>
        <taxon>Neobacillus</taxon>
    </lineage>
</organism>
<feature type="domain" description="YtkA-like" evidence="2">
    <location>
        <begin position="24"/>
        <end position="98"/>
    </location>
</feature>
<dbReference type="SUPFAM" id="SSF109998">
    <property type="entry name" value="Triger factor/SurA peptide-binding domain-like"/>
    <property type="match status" value="1"/>
</dbReference>
<keyword evidence="1" id="KW-0732">Signal</keyword>
<dbReference type="InterPro" id="IPR032693">
    <property type="entry name" value="YtkA-like_dom"/>
</dbReference>
<evidence type="ECO:0000313" key="4">
    <source>
        <dbReference type="Proteomes" id="UP000838308"/>
    </source>
</evidence>
<gene>
    <name evidence="3" type="ORF">BACCIP111895_01173</name>
</gene>
<evidence type="ECO:0000256" key="1">
    <source>
        <dbReference type="SAM" id="SignalP"/>
    </source>
</evidence>
<dbReference type="InterPro" id="IPR027304">
    <property type="entry name" value="Trigger_fact/SurA_dom_sf"/>
</dbReference>
<evidence type="ECO:0000313" key="3">
    <source>
        <dbReference type="EMBL" id="CAH2714019.1"/>
    </source>
</evidence>
<reference evidence="3" key="1">
    <citation type="submission" date="2022-04" db="EMBL/GenBank/DDBJ databases">
        <authorList>
            <person name="Criscuolo A."/>
        </authorList>
    </citation>
    <scope>NUCLEOTIDE SEQUENCE</scope>
    <source>
        <strain evidence="3">CIP111895</strain>
    </source>
</reference>
<comment type="caution">
    <text evidence="3">The sequence shown here is derived from an EMBL/GenBank/DDBJ whole genome shotgun (WGS) entry which is preliminary data.</text>
</comment>